<gene>
    <name evidence="2" type="ORF">FWILDA_LOCUS4898</name>
</gene>
<protein>
    <submittedName>
        <fullName evidence="2">4684_t:CDS:1</fullName>
    </submittedName>
</protein>
<organism evidence="2 3">
    <name type="scientific">Funneliformis geosporum</name>
    <dbReference type="NCBI Taxonomy" id="1117311"/>
    <lineage>
        <taxon>Eukaryota</taxon>
        <taxon>Fungi</taxon>
        <taxon>Fungi incertae sedis</taxon>
        <taxon>Mucoromycota</taxon>
        <taxon>Glomeromycotina</taxon>
        <taxon>Glomeromycetes</taxon>
        <taxon>Glomerales</taxon>
        <taxon>Glomeraceae</taxon>
        <taxon>Funneliformis</taxon>
    </lineage>
</organism>
<proteinExistence type="predicted"/>
<keyword evidence="3" id="KW-1185">Reference proteome</keyword>
<dbReference type="Proteomes" id="UP001153678">
    <property type="component" value="Unassembled WGS sequence"/>
</dbReference>
<comment type="caution">
    <text evidence="2">The sequence shown here is derived from an EMBL/GenBank/DDBJ whole genome shotgun (WGS) entry which is preliminary data.</text>
</comment>
<feature type="coiled-coil region" evidence="1">
    <location>
        <begin position="12"/>
        <end position="44"/>
    </location>
</feature>
<evidence type="ECO:0000313" key="2">
    <source>
        <dbReference type="EMBL" id="CAI2171071.1"/>
    </source>
</evidence>
<evidence type="ECO:0000256" key="1">
    <source>
        <dbReference type="SAM" id="Coils"/>
    </source>
</evidence>
<keyword evidence="1" id="KW-0175">Coiled coil</keyword>
<feature type="non-terminal residue" evidence="2">
    <location>
        <position position="1"/>
    </location>
</feature>
<accession>A0A9W4SIS6</accession>
<dbReference type="EMBL" id="CAMKVN010000777">
    <property type="protein sequence ID" value="CAI2171071.1"/>
    <property type="molecule type" value="Genomic_DNA"/>
</dbReference>
<name>A0A9W4SIS6_9GLOM</name>
<reference evidence="2" key="1">
    <citation type="submission" date="2022-08" db="EMBL/GenBank/DDBJ databases">
        <authorList>
            <person name="Kallberg Y."/>
            <person name="Tangrot J."/>
            <person name="Rosling A."/>
        </authorList>
    </citation>
    <scope>NUCLEOTIDE SEQUENCE</scope>
    <source>
        <strain evidence="2">Wild A</strain>
    </source>
</reference>
<evidence type="ECO:0000313" key="3">
    <source>
        <dbReference type="Proteomes" id="UP001153678"/>
    </source>
</evidence>
<dbReference type="AlphaFoldDB" id="A0A9W4SIS6"/>
<sequence>KKLRDRNEGLRVERQEKKVFEIENKVLKASKEELELKIPELKTAVSHVFRTKEAVHYRIIEAKRVND</sequence>